<dbReference type="EMBL" id="QWDC01000001">
    <property type="protein sequence ID" value="RFZ95111.1"/>
    <property type="molecule type" value="Genomic_DNA"/>
</dbReference>
<gene>
    <name evidence="1" type="ORF">D0C36_06175</name>
</gene>
<keyword evidence="2" id="KW-1185">Reference proteome</keyword>
<protein>
    <submittedName>
        <fullName evidence="1">Uncharacterized protein</fullName>
    </submittedName>
</protein>
<dbReference type="AlphaFoldDB" id="A0A372NYZ1"/>
<accession>A0A372NYZ1</accession>
<evidence type="ECO:0000313" key="2">
    <source>
        <dbReference type="Proteomes" id="UP000264217"/>
    </source>
</evidence>
<organism evidence="1 2">
    <name type="scientific">Mucilaginibacter conchicola</name>
    <dbReference type="NCBI Taxonomy" id="2303333"/>
    <lineage>
        <taxon>Bacteria</taxon>
        <taxon>Pseudomonadati</taxon>
        <taxon>Bacteroidota</taxon>
        <taxon>Sphingobacteriia</taxon>
        <taxon>Sphingobacteriales</taxon>
        <taxon>Sphingobacteriaceae</taxon>
        <taxon>Mucilaginibacter</taxon>
    </lineage>
</organism>
<proteinExistence type="predicted"/>
<comment type="caution">
    <text evidence="1">The sequence shown here is derived from an EMBL/GenBank/DDBJ whole genome shotgun (WGS) entry which is preliminary data.</text>
</comment>
<dbReference type="Proteomes" id="UP000264217">
    <property type="component" value="Unassembled WGS sequence"/>
</dbReference>
<dbReference type="OrthoDB" id="1123256at2"/>
<evidence type="ECO:0000313" key="1">
    <source>
        <dbReference type="EMBL" id="RFZ95111.1"/>
    </source>
</evidence>
<reference evidence="1 2" key="1">
    <citation type="submission" date="2018-08" db="EMBL/GenBank/DDBJ databases">
        <title>Mucilaginibacter sp. MYSH2.</title>
        <authorList>
            <person name="Seo T."/>
        </authorList>
    </citation>
    <scope>NUCLEOTIDE SEQUENCE [LARGE SCALE GENOMIC DNA]</scope>
    <source>
        <strain evidence="1 2">MYSH2</strain>
    </source>
</reference>
<name>A0A372NYZ1_9SPHI</name>
<sequence length="79" mass="9196">MKLAELKSEFHRLIDETNDPQIIEQFFDAMTQSLRTEGSVWRSLTSDQQQSVIDAYEESKDADDLTTLDELKAKYAHWS</sequence>
<dbReference type="RefSeq" id="WP_117390668.1">
    <property type="nucleotide sequence ID" value="NZ_QWDC01000001.1"/>
</dbReference>